<evidence type="ECO:0000313" key="2">
    <source>
        <dbReference type="EMBL" id="BBZ27047.1"/>
    </source>
</evidence>
<evidence type="ECO:0000313" key="3">
    <source>
        <dbReference type="Proteomes" id="UP000466517"/>
    </source>
</evidence>
<sequence>MTTGSLLAGVVGHSATASATCLSISGFNLGTGCHSAPFSLAIGLGSGATAHAQKPFTIDLRVMTPHGPASWPSSFTDLRSAIAALFDSFTHHTPKKAPGDKAATDKAAKDKAATDKAATDKAATDKAATDKAATDKAATDKAATDKAATDKAATDKAATDKAATDKAAAEKAAADKAAADKKAAEDKAAADKKAAEDKAAADKKAADDKTLAEKVAKAKAALDKATADAEAAEKANDVAWARGPAYPEYFSAGTVNREAQEALDKAQAEYDALTTPPYVPDPATAHDVNAKKAAVDKAEAEKAAADAAVTAASAQKNTAMVNAAARRQRKADAELARADAEYNEALKAQPKSVDASSRDVTVRTQGEFDEVPSVETKRDDPASPTAADVAPGLTTPGEAAERPRMTTTDPSKVEQEQPGKHGAASSGSMSDPTDVDDRSTDLEGAEGPRKITASVTDGGDATGTRSDRVPDDERQNSPSTKDDAVGDRGAPSPADSHSAADESPTK</sequence>
<feature type="region of interest" description="Disordered" evidence="1">
    <location>
        <begin position="93"/>
        <end position="210"/>
    </location>
</feature>
<feature type="compositionally biased region" description="Basic and acidic residues" evidence="1">
    <location>
        <begin position="465"/>
        <end position="486"/>
    </location>
</feature>
<dbReference type="Proteomes" id="UP000466517">
    <property type="component" value="Chromosome"/>
</dbReference>
<accession>A0A7I7XDM4</accession>
<reference evidence="2 3" key="1">
    <citation type="journal article" date="2019" name="Emerg. Microbes Infect.">
        <title>Comprehensive subspecies identification of 175 nontuberculous mycobacteria species based on 7547 genomic profiles.</title>
        <authorList>
            <person name="Matsumoto Y."/>
            <person name="Kinjo T."/>
            <person name="Motooka D."/>
            <person name="Nabeya D."/>
            <person name="Jung N."/>
            <person name="Uechi K."/>
            <person name="Horii T."/>
            <person name="Iida T."/>
            <person name="Fujita J."/>
            <person name="Nakamura S."/>
        </authorList>
    </citation>
    <scope>NUCLEOTIDE SEQUENCE [LARGE SCALE GENOMIC DNA]</scope>
    <source>
        <strain evidence="2 3">JCM 13574</strain>
    </source>
</reference>
<protein>
    <submittedName>
        <fullName evidence="2">Uncharacterized protein</fullName>
    </submittedName>
</protein>
<feature type="compositionally biased region" description="Basic and acidic residues" evidence="1">
    <location>
        <begin position="435"/>
        <end position="449"/>
    </location>
</feature>
<evidence type="ECO:0000256" key="1">
    <source>
        <dbReference type="SAM" id="MobiDB-lite"/>
    </source>
</evidence>
<name>A0A7I7XDM4_9MYCO</name>
<dbReference type="AlphaFoldDB" id="A0A7I7XDM4"/>
<dbReference type="RefSeq" id="WP_179969651.1">
    <property type="nucleotide sequence ID" value="NZ_AP022610.1"/>
</dbReference>
<dbReference type="KEGG" id="mmag:MMAD_13420"/>
<proteinExistence type="predicted"/>
<dbReference type="EMBL" id="AP022610">
    <property type="protein sequence ID" value="BBZ27047.1"/>
    <property type="molecule type" value="Genomic_DNA"/>
</dbReference>
<feature type="region of interest" description="Disordered" evidence="1">
    <location>
        <begin position="344"/>
        <end position="506"/>
    </location>
</feature>
<organism evidence="2 3">
    <name type="scientific">Mycolicibacterium madagascariense</name>
    <dbReference type="NCBI Taxonomy" id="212765"/>
    <lineage>
        <taxon>Bacteria</taxon>
        <taxon>Bacillati</taxon>
        <taxon>Actinomycetota</taxon>
        <taxon>Actinomycetes</taxon>
        <taxon>Mycobacteriales</taxon>
        <taxon>Mycobacteriaceae</taxon>
        <taxon>Mycolicibacterium</taxon>
    </lineage>
</organism>
<feature type="compositionally biased region" description="Basic and acidic residues" evidence="1">
    <location>
        <begin position="97"/>
        <end position="210"/>
    </location>
</feature>
<keyword evidence="3" id="KW-1185">Reference proteome</keyword>
<gene>
    <name evidence="2" type="ORF">MMAD_13420</name>
</gene>